<proteinExistence type="predicted"/>
<accession>A0A061RMB0</accession>
<protein>
    <submittedName>
        <fullName evidence="2">Uncharacterized protein</fullName>
    </submittedName>
</protein>
<feature type="compositionally biased region" description="Basic residues" evidence="1">
    <location>
        <begin position="33"/>
        <end position="44"/>
    </location>
</feature>
<dbReference type="AlphaFoldDB" id="A0A061RMB0"/>
<feature type="region of interest" description="Disordered" evidence="1">
    <location>
        <begin position="78"/>
        <end position="107"/>
    </location>
</feature>
<name>A0A061RMB0_9CHLO</name>
<reference evidence="2" key="1">
    <citation type="submission" date="2014-05" db="EMBL/GenBank/DDBJ databases">
        <title>The transcriptome of the halophilic microalga Tetraselmis sp. GSL018 isolated from the Great Salt Lake, Utah.</title>
        <authorList>
            <person name="Jinkerson R.E."/>
            <person name="D'Adamo S."/>
            <person name="Posewitz M.C."/>
        </authorList>
    </citation>
    <scope>NUCLEOTIDE SEQUENCE</scope>
    <source>
        <strain evidence="2">GSL018</strain>
    </source>
</reference>
<dbReference type="EMBL" id="GBEZ01014413">
    <property type="protein sequence ID" value="JAC71656.1"/>
    <property type="molecule type" value="Transcribed_RNA"/>
</dbReference>
<feature type="non-terminal residue" evidence="2">
    <location>
        <position position="1"/>
    </location>
</feature>
<organism evidence="2">
    <name type="scientific">Tetraselmis sp. GSL018</name>
    <dbReference type="NCBI Taxonomy" id="582737"/>
    <lineage>
        <taxon>Eukaryota</taxon>
        <taxon>Viridiplantae</taxon>
        <taxon>Chlorophyta</taxon>
        <taxon>core chlorophytes</taxon>
        <taxon>Chlorodendrophyceae</taxon>
        <taxon>Chlorodendrales</taxon>
        <taxon>Chlorodendraceae</taxon>
        <taxon>Tetraselmis</taxon>
    </lineage>
</organism>
<evidence type="ECO:0000313" key="2">
    <source>
        <dbReference type="EMBL" id="JAC71656.1"/>
    </source>
</evidence>
<feature type="region of interest" description="Disordered" evidence="1">
    <location>
        <begin position="1"/>
        <end position="46"/>
    </location>
</feature>
<sequence>NTRQRKVRSPVSYHDLTQAPSGRDSHDDGKSVQKAKQKGRRKAELRKLRGAEGLPCRGADPGSCGCFAPAVCCGLMPTPSARHLRSGGSRDVAQRRASRQRREGREY</sequence>
<gene>
    <name evidence="2" type="ORF">TSPGSL018_1406</name>
</gene>
<evidence type="ECO:0000256" key="1">
    <source>
        <dbReference type="SAM" id="MobiDB-lite"/>
    </source>
</evidence>